<dbReference type="EC" id="2.7.13.3" evidence="3"/>
<keyword evidence="11" id="KW-1185">Reference proteome</keyword>
<proteinExistence type="predicted"/>
<dbReference type="GO" id="GO:0005886">
    <property type="term" value="C:plasma membrane"/>
    <property type="evidence" value="ECO:0007669"/>
    <property type="project" value="UniProtKB-SubCell"/>
</dbReference>
<dbReference type="SMART" id="SM00387">
    <property type="entry name" value="HATPase_c"/>
    <property type="match status" value="1"/>
</dbReference>
<dbReference type="Gene3D" id="3.30.450.40">
    <property type="match status" value="1"/>
</dbReference>
<dbReference type="InterPro" id="IPR003018">
    <property type="entry name" value="GAF"/>
</dbReference>
<evidence type="ECO:0000256" key="8">
    <source>
        <dbReference type="ARBA" id="ARBA00039401"/>
    </source>
</evidence>
<dbReference type="CDD" id="cd00082">
    <property type="entry name" value="HisKA"/>
    <property type="match status" value="1"/>
</dbReference>
<evidence type="ECO:0000256" key="5">
    <source>
        <dbReference type="ARBA" id="ARBA00022679"/>
    </source>
</evidence>
<dbReference type="SMART" id="SM00388">
    <property type="entry name" value="HisKA"/>
    <property type="match status" value="1"/>
</dbReference>
<feature type="domain" description="Histidine kinase" evidence="9">
    <location>
        <begin position="175"/>
        <end position="399"/>
    </location>
</feature>
<evidence type="ECO:0000259" key="9">
    <source>
        <dbReference type="PROSITE" id="PS50109"/>
    </source>
</evidence>
<dbReference type="PRINTS" id="PR00344">
    <property type="entry name" value="BCTRLSENSOR"/>
</dbReference>
<comment type="catalytic activity">
    <reaction evidence="1">
        <text>ATP + protein L-histidine = ADP + protein N-phospho-L-histidine.</text>
        <dbReference type="EC" id="2.7.13.3"/>
    </reaction>
</comment>
<evidence type="ECO:0000256" key="3">
    <source>
        <dbReference type="ARBA" id="ARBA00012438"/>
    </source>
</evidence>
<dbReference type="Pfam" id="PF02518">
    <property type="entry name" value="HATPase_c"/>
    <property type="match status" value="1"/>
</dbReference>
<reference evidence="10" key="2">
    <citation type="submission" date="2023-01" db="EMBL/GenBank/DDBJ databases">
        <authorList>
            <person name="Sun Q."/>
            <person name="Evtushenko L."/>
        </authorList>
    </citation>
    <scope>NUCLEOTIDE SEQUENCE</scope>
    <source>
        <strain evidence="10">VKM Ac-1940</strain>
    </source>
</reference>
<dbReference type="CDD" id="cd00075">
    <property type="entry name" value="HATPase"/>
    <property type="match status" value="1"/>
</dbReference>
<evidence type="ECO:0000256" key="2">
    <source>
        <dbReference type="ARBA" id="ARBA00004236"/>
    </source>
</evidence>
<dbReference type="InterPro" id="IPR029016">
    <property type="entry name" value="GAF-like_dom_sf"/>
</dbReference>
<dbReference type="Gene3D" id="1.10.287.130">
    <property type="match status" value="1"/>
</dbReference>
<comment type="caution">
    <text evidence="10">The sequence shown here is derived from an EMBL/GenBank/DDBJ whole genome shotgun (WGS) entry which is preliminary data.</text>
</comment>
<comment type="subcellular location">
    <subcellularLocation>
        <location evidence="2">Cell membrane</location>
    </subcellularLocation>
</comment>
<evidence type="ECO:0000256" key="7">
    <source>
        <dbReference type="ARBA" id="ARBA00023012"/>
    </source>
</evidence>
<dbReference type="InterPro" id="IPR036890">
    <property type="entry name" value="HATPase_C_sf"/>
</dbReference>
<dbReference type="GO" id="GO:0000155">
    <property type="term" value="F:phosphorelay sensor kinase activity"/>
    <property type="evidence" value="ECO:0007669"/>
    <property type="project" value="InterPro"/>
</dbReference>
<evidence type="ECO:0000256" key="4">
    <source>
        <dbReference type="ARBA" id="ARBA00022553"/>
    </source>
</evidence>
<dbReference type="AlphaFoldDB" id="A0A9W6M4U3"/>
<dbReference type="Pfam" id="PF00512">
    <property type="entry name" value="HisKA"/>
    <property type="match status" value="1"/>
</dbReference>
<dbReference type="GO" id="GO:0030295">
    <property type="term" value="F:protein kinase activator activity"/>
    <property type="evidence" value="ECO:0007669"/>
    <property type="project" value="TreeGrafter"/>
</dbReference>
<organism evidence="10 11">
    <name type="scientific">Microbacterium dextranolyticum</name>
    <dbReference type="NCBI Taxonomy" id="36806"/>
    <lineage>
        <taxon>Bacteria</taxon>
        <taxon>Bacillati</taxon>
        <taxon>Actinomycetota</taxon>
        <taxon>Actinomycetes</taxon>
        <taxon>Micrococcales</taxon>
        <taxon>Microbacteriaceae</taxon>
        <taxon>Microbacterium</taxon>
    </lineage>
</organism>
<evidence type="ECO:0000256" key="6">
    <source>
        <dbReference type="ARBA" id="ARBA00022777"/>
    </source>
</evidence>
<dbReference type="InterPro" id="IPR005467">
    <property type="entry name" value="His_kinase_dom"/>
</dbReference>
<dbReference type="SUPFAM" id="SSF47384">
    <property type="entry name" value="Homodimeric domain of signal transducing histidine kinase"/>
    <property type="match status" value="1"/>
</dbReference>
<dbReference type="InterPro" id="IPR004358">
    <property type="entry name" value="Sig_transdc_His_kin-like_C"/>
</dbReference>
<keyword evidence="7" id="KW-0902">Two-component regulatory system</keyword>
<dbReference type="InterPro" id="IPR036097">
    <property type="entry name" value="HisK_dim/P_sf"/>
</dbReference>
<dbReference type="SUPFAM" id="SSF55874">
    <property type="entry name" value="ATPase domain of HSP90 chaperone/DNA topoisomerase II/histidine kinase"/>
    <property type="match status" value="1"/>
</dbReference>
<dbReference type="InterPro" id="IPR003661">
    <property type="entry name" value="HisK_dim/P_dom"/>
</dbReference>
<dbReference type="Proteomes" id="UP001142291">
    <property type="component" value="Unassembled WGS sequence"/>
</dbReference>
<dbReference type="InterPro" id="IPR003594">
    <property type="entry name" value="HATPase_dom"/>
</dbReference>
<name>A0A9W6M4U3_9MICO</name>
<dbReference type="GO" id="GO:0007234">
    <property type="term" value="P:osmosensory signaling via phosphorelay pathway"/>
    <property type="evidence" value="ECO:0007669"/>
    <property type="project" value="TreeGrafter"/>
</dbReference>
<accession>A0A9W6M4U3</accession>
<sequence>MQQAQATARVDAITQYRIIGEPTETHLESLARLAATLCRAPSAAVNIIDDRYQRAVATVGVEAGACSIDDSMCAVVLPEARHVLVTDAQADARFAANPFVRGGRVRFYASSPLITPSGVPIGTLCVFARETGTLSDEQSAALDLLAGQAVEVLELRRATHELERSNDELAHFAGQVSHDLRNPLTAMLGQIDLAIDALEAPAETGPQNALRALGHADAAAARMDRMITDLLAYAKVGGARPRSEPASMRGIVESAVADLEGAVTAFGASVSIALTETDGATGDIVVGDPTLLGVLMQNLIANALKFTATTRAAPTIAVTAQRTPTAWAITVDDDGPGVPVDQRERVFGAMERGWVKDVPGLGLGLATCRRIAQAHGGTIVIEDSPRGGARVRVWLPQPE</sequence>
<gene>
    <name evidence="10" type="ORF">GCM10017591_02470</name>
</gene>
<dbReference type="SUPFAM" id="SSF55781">
    <property type="entry name" value="GAF domain-like"/>
    <property type="match status" value="1"/>
</dbReference>
<keyword evidence="6" id="KW-0418">Kinase</keyword>
<dbReference type="PANTHER" id="PTHR42878">
    <property type="entry name" value="TWO-COMPONENT HISTIDINE KINASE"/>
    <property type="match status" value="1"/>
</dbReference>
<dbReference type="GO" id="GO:0000156">
    <property type="term" value="F:phosphorelay response regulator activity"/>
    <property type="evidence" value="ECO:0007669"/>
    <property type="project" value="TreeGrafter"/>
</dbReference>
<dbReference type="EMBL" id="BSER01000001">
    <property type="protein sequence ID" value="GLJ94186.1"/>
    <property type="molecule type" value="Genomic_DNA"/>
</dbReference>
<dbReference type="InterPro" id="IPR050351">
    <property type="entry name" value="BphY/WalK/GraS-like"/>
</dbReference>
<protein>
    <recommendedName>
        <fullName evidence="8">Sensor-like histidine kinase SenX3</fullName>
        <ecNumber evidence="3">2.7.13.3</ecNumber>
    </recommendedName>
</protein>
<dbReference type="PROSITE" id="PS50109">
    <property type="entry name" value="HIS_KIN"/>
    <property type="match status" value="1"/>
</dbReference>
<dbReference type="Pfam" id="PF01590">
    <property type="entry name" value="GAF"/>
    <property type="match status" value="1"/>
</dbReference>
<keyword evidence="4" id="KW-0597">Phosphoprotein</keyword>
<dbReference type="PANTHER" id="PTHR42878:SF15">
    <property type="entry name" value="BACTERIOPHYTOCHROME"/>
    <property type="match status" value="1"/>
</dbReference>
<dbReference type="RefSeq" id="WP_204962701.1">
    <property type="nucleotide sequence ID" value="NZ_BAAAUR010000002.1"/>
</dbReference>
<evidence type="ECO:0000313" key="11">
    <source>
        <dbReference type="Proteomes" id="UP001142291"/>
    </source>
</evidence>
<evidence type="ECO:0000256" key="1">
    <source>
        <dbReference type="ARBA" id="ARBA00000085"/>
    </source>
</evidence>
<reference evidence="10" key="1">
    <citation type="journal article" date="2014" name="Int. J. Syst. Evol. Microbiol.">
        <title>Complete genome sequence of Corynebacterium casei LMG S-19264T (=DSM 44701T), isolated from a smear-ripened cheese.</title>
        <authorList>
            <consortium name="US DOE Joint Genome Institute (JGI-PGF)"/>
            <person name="Walter F."/>
            <person name="Albersmeier A."/>
            <person name="Kalinowski J."/>
            <person name="Ruckert C."/>
        </authorList>
    </citation>
    <scope>NUCLEOTIDE SEQUENCE</scope>
    <source>
        <strain evidence="10">VKM Ac-1940</strain>
    </source>
</reference>
<keyword evidence="5" id="KW-0808">Transferase</keyword>
<dbReference type="Gene3D" id="3.30.565.10">
    <property type="entry name" value="Histidine kinase-like ATPase, C-terminal domain"/>
    <property type="match status" value="1"/>
</dbReference>
<evidence type="ECO:0000313" key="10">
    <source>
        <dbReference type="EMBL" id="GLJ94186.1"/>
    </source>
</evidence>